<feature type="non-terminal residue" evidence="1">
    <location>
        <position position="156"/>
    </location>
</feature>
<organism evidence="1 2">
    <name type="scientific">Brassica rapa subsp. trilocularis</name>
    <dbReference type="NCBI Taxonomy" id="1813537"/>
    <lineage>
        <taxon>Eukaryota</taxon>
        <taxon>Viridiplantae</taxon>
        <taxon>Streptophyta</taxon>
        <taxon>Embryophyta</taxon>
        <taxon>Tracheophyta</taxon>
        <taxon>Spermatophyta</taxon>
        <taxon>Magnoliopsida</taxon>
        <taxon>eudicotyledons</taxon>
        <taxon>Gunneridae</taxon>
        <taxon>Pentapetalae</taxon>
        <taxon>rosids</taxon>
        <taxon>malvids</taxon>
        <taxon>Brassicales</taxon>
        <taxon>Brassicaceae</taxon>
        <taxon>Brassiceae</taxon>
        <taxon>Brassica</taxon>
    </lineage>
</organism>
<dbReference type="EMBL" id="JADBGQ010000002">
    <property type="protein sequence ID" value="KAG5411097.1"/>
    <property type="molecule type" value="Genomic_DNA"/>
</dbReference>
<keyword evidence="2" id="KW-1185">Reference proteome</keyword>
<protein>
    <submittedName>
        <fullName evidence="1">Uncharacterized protein</fullName>
    </submittedName>
</protein>
<comment type="caution">
    <text evidence="1">The sequence shown here is derived from an EMBL/GenBank/DDBJ whole genome shotgun (WGS) entry which is preliminary data.</text>
</comment>
<accession>A0ABQ7NJQ8</accession>
<name>A0ABQ7NJQ8_BRACM</name>
<evidence type="ECO:0000313" key="2">
    <source>
        <dbReference type="Proteomes" id="UP000823674"/>
    </source>
</evidence>
<reference evidence="1 2" key="1">
    <citation type="submission" date="2021-03" db="EMBL/GenBank/DDBJ databases">
        <authorList>
            <person name="King G.J."/>
            <person name="Bancroft I."/>
            <person name="Baten A."/>
            <person name="Bloomfield J."/>
            <person name="Borpatragohain P."/>
            <person name="He Z."/>
            <person name="Irish N."/>
            <person name="Irwin J."/>
            <person name="Liu K."/>
            <person name="Mauleon R.P."/>
            <person name="Moore J."/>
            <person name="Morris R."/>
            <person name="Ostergaard L."/>
            <person name="Wang B."/>
            <person name="Wells R."/>
        </authorList>
    </citation>
    <scope>NUCLEOTIDE SEQUENCE [LARGE SCALE GENOMIC DNA]</scope>
    <source>
        <strain evidence="1">R-o-18</strain>
        <tissue evidence="1">Leaf</tissue>
    </source>
</reference>
<dbReference type="Proteomes" id="UP000823674">
    <property type="component" value="Chromosome A02"/>
</dbReference>
<sequence>MDKPFSPSCDFIQCVLVWLRAEDGQGEYSDQPDPCDGHEDTMMGSHPGGRVTACSVRCSIFEYLMAMMVGDLTLGWEGTSLASVRVPYDICSCPDELTIGYCFFGLKSLECYLIGALVFFGYWSKAIRSILRTSDRPSRNINRVISGQPRSGVSHR</sequence>
<gene>
    <name evidence="1" type="primary">A02g509320.1_BraROA</name>
    <name evidence="1" type="ORF">IGI04_007416</name>
</gene>
<proteinExistence type="predicted"/>
<evidence type="ECO:0000313" key="1">
    <source>
        <dbReference type="EMBL" id="KAG5411097.1"/>
    </source>
</evidence>